<dbReference type="OrthoDB" id="10373629at2759"/>
<evidence type="ECO:0000313" key="2">
    <source>
        <dbReference type="EMBL" id="PON97721.1"/>
    </source>
</evidence>
<dbReference type="InParanoid" id="A0A2P5FIU3"/>
<reference evidence="3" key="1">
    <citation type="submission" date="2016-06" db="EMBL/GenBank/DDBJ databases">
        <title>Parallel loss of symbiosis genes in relatives of nitrogen-fixing non-legume Parasponia.</title>
        <authorList>
            <person name="Van Velzen R."/>
            <person name="Holmer R."/>
            <person name="Bu F."/>
            <person name="Rutten L."/>
            <person name="Van Zeijl A."/>
            <person name="Liu W."/>
            <person name="Santuari L."/>
            <person name="Cao Q."/>
            <person name="Sharma T."/>
            <person name="Shen D."/>
            <person name="Roswanjaya Y."/>
            <person name="Wardhani T."/>
            <person name="Kalhor M.S."/>
            <person name="Jansen J."/>
            <person name="Van den Hoogen J."/>
            <person name="Gungor B."/>
            <person name="Hartog M."/>
            <person name="Hontelez J."/>
            <person name="Verver J."/>
            <person name="Yang W.-C."/>
            <person name="Schijlen E."/>
            <person name="Repin R."/>
            <person name="Schilthuizen M."/>
            <person name="Schranz E."/>
            <person name="Heidstra R."/>
            <person name="Miyata K."/>
            <person name="Fedorova E."/>
            <person name="Kohlen W."/>
            <person name="Bisseling T."/>
            <person name="Smit S."/>
            <person name="Geurts R."/>
        </authorList>
    </citation>
    <scope>NUCLEOTIDE SEQUENCE [LARGE SCALE GENOMIC DNA]</scope>
    <source>
        <strain evidence="3">cv. RG33-2</strain>
    </source>
</reference>
<evidence type="ECO:0000313" key="3">
    <source>
        <dbReference type="Proteomes" id="UP000237000"/>
    </source>
</evidence>
<keyword evidence="3" id="KW-1185">Reference proteome</keyword>
<name>A0A2P5FIU3_TREOI</name>
<comment type="caution">
    <text evidence="2">The sequence shown here is derived from an EMBL/GenBank/DDBJ whole genome shotgun (WGS) entry which is preliminary data.</text>
</comment>
<dbReference type="AlphaFoldDB" id="A0A2P5FIU3"/>
<organism evidence="2 3">
    <name type="scientific">Trema orientale</name>
    <name type="common">Charcoal tree</name>
    <name type="synonym">Celtis orientalis</name>
    <dbReference type="NCBI Taxonomy" id="63057"/>
    <lineage>
        <taxon>Eukaryota</taxon>
        <taxon>Viridiplantae</taxon>
        <taxon>Streptophyta</taxon>
        <taxon>Embryophyta</taxon>
        <taxon>Tracheophyta</taxon>
        <taxon>Spermatophyta</taxon>
        <taxon>Magnoliopsida</taxon>
        <taxon>eudicotyledons</taxon>
        <taxon>Gunneridae</taxon>
        <taxon>Pentapetalae</taxon>
        <taxon>rosids</taxon>
        <taxon>fabids</taxon>
        <taxon>Rosales</taxon>
        <taxon>Cannabaceae</taxon>
        <taxon>Trema</taxon>
    </lineage>
</organism>
<dbReference type="Proteomes" id="UP000237000">
    <property type="component" value="Unassembled WGS sequence"/>
</dbReference>
<gene>
    <name evidence="2" type="ORF">TorRG33x02_066310</name>
</gene>
<feature type="compositionally biased region" description="Basic and acidic residues" evidence="1">
    <location>
        <begin position="15"/>
        <end position="43"/>
    </location>
</feature>
<accession>A0A2P5FIU3</accession>
<proteinExistence type="predicted"/>
<sequence length="104" mass="11804">MCRRKEQGGPGRRQGRVDFTWRRESVGKEGKERKGGVVREKPARPLLTHVDQHVLPGNTWNHTPRNPSLLYMWVPPNPAIPPFNTIVRALLSLHSPTPSLLTII</sequence>
<evidence type="ECO:0000256" key="1">
    <source>
        <dbReference type="SAM" id="MobiDB-lite"/>
    </source>
</evidence>
<protein>
    <submittedName>
        <fullName evidence="2">Uncharacterized protein</fullName>
    </submittedName>
</protein>
<dbReference type="EMBL" id="JXTC01000030">
    <property type="protein sequence ID" value="PON97721.1"/>
    <property type="molecule type" value="Genomic_DNA"/>
</dbReference>
<feature type="region of interest" description="Disordered" evidence="1">
    <location>
        <begin position="1"/>
        <end position="45"/>
    </location>
</feature>